<organism evidence="1 2">
    <name type="scientific">Ceratodon purpureus</name>
    <name type="common">Fire moss</name>
    <name type="synonym">Dicranum purpureum</name>
    <dbReference type="NCBI Taxonomy" id="3225"/>
    <lineage>
        <taxon>Eukaryota</taxon>
        <taxon>Viridiplantae</taxon>
        <taxon>Streptophyta</taxon>
        <taxon>Embryophyta</taxon>
        <taxon>Bryophyta</taxon>
        <taxon>Bryophytina</taxon>
        <taxon>Bryopsida</taxon>
        <taxon>Dicranidae</taxon>
        <taxon>Pseudoditrichales</taxon>
        <taxon>Ditrichaceae</taxon>
        <taxon>Ceratodon</taxon>
    </lineage>
</organism>
<gene>
    <name evidence="1" type="ORF">KC19_3G015100</name>
</gene>
<keyword evidence="2" id="KW-1185">Reference proteome</keyword>
<accession>A0A8T0IER8</accession>
<protein>
    <submittedName>
        <fullName evidence="1">Uncharacterized protein</fullName>
    </submittedName>
</protein>
<reference evidence="1" key="1">
    <citation type="submission" date="2020-06" db="EMBL/GenBank/DDBJ databases">
        <title>WGS assembly of Ceratodon purpureus strain R40.</title>
        <authorList>
            <person name="Carey S.B."/>
            <person name="Jenkins J."/>
            <person name="Shu S."/>
            <person name="Lovell J.T."/>
            <person name="Sreedasyam A."/>
            <person name="Maumus F."/>
            <person name="Tiley G.P."/>
            <person name="Fernandez-Pozo N."/>
            <person name="Barry K."/>
            <person name="Chen C."/>
            <person name="Wang M."/>
            <person name="Lipzen A."/>
            <person name="Daum C."/>
            <person name="Saski C.A."/>
            <person name="Payton A.C."/>
            <person name="Mcbreen J.C."/>
            <person name="Conrad R.E."/>
            <person name="Kollar L.M."/>
            <person name="Olsson S."/>
            <person name="Huttunen S."/>
            <person name="Landis J.B."/>
            <person name="Wickett N.J."/>
            <person name="Johnson M.G."/>
            <person name="Rensing S.A."/>
            <person name="Grimwood J."/>
            <person name="Schmutz J."/>
            <person name="Mcdaniel S.F."/>
        </authorList>
    </citation>
    <scope>NUCLEOTIDE SEQUENCE</scope>
    <source>
        <strain evidence="1">R40</strain>
    </source>
</reference>
<dbReference type="EMBL" id="CM026423">
    <property type="protein sequence ID" value="KAG0581862.1"/>
    <property type="molecule type" value="Genomic_DNA"/>
</dbReference>
<dbReference type="AlphaFoldDB" id="A0A8T0IER8"/>
<sequence>MSTQTPASLRRGSTHSSKLHPTLANGLAPNFQTSSPVDAGLHCLRSYGGWADDNVPWALIMYHIFRIGFSNVQYLMRGEALHYVVPRLQLVIIVLMRFTHFLISTQRMCLVTGIPRSMTHCT</sequence>
<proteinExistence type="predicted"/>
<dbReference type="Proteomes" id="UP000822688">
    <property type="component" value="Chromosome 3"/>
</dbReference>
<evidence type="ECO:0000313" key="1">
    <source>
        <dbReference type="EMBL" id="KAG0581862.1"/>
    </source>
</evidence>
<evidence type="ECO:0000313" key="2">
    <source>
        <dbReference type="Proteomes" id="UP000822688"/>
    </source>
</evidence>
<name>A0A8T0IER8_CERPU</name>
<comment type="caution">
    <text evidence="1">The sequence shown here is derived from an EMBL/GenBank/DDBJ whole genome shotgun (WGS) entry which is preliminary data.</text>
</comment>